<feature type="transmembrane region" description="Helical" evidence="1">
    <location>
        <begin position="44"/>
        <end position="63"/>
    </location>
</feature>
<dbReference type="EMBL" id="AP023368">
    <property type="protein sequence ID" value="BCJ98844.1"/>
    <property type="molecule type" value="Genomic_DNA"/>
</dbReference>
<accession>A0A7I8DND6</accession>
<sequence>MKLNTVFNNITKNYYKKYRYYEWTFIIIFLMLFIFCGKSSDSKIYLISTYVLGLNILFMFSALKIKRLINKGKIISYTTKKICEFEGTYSIYIVLILFLITLYVTISEVLNWMPFSTLRMWMIFDIIVLACIRVYCFDFCIIFFDQFYFVGYRKFYYQDITTLHELRCINHGLSEGTVCYEIFRSDKKIGCDKFYLSDYNFLYSKIKRESDQCQVKELF</sequence>
<protein>
    <submittedName>
        <fullName evidence="2">Uncharacterized protein</fullName>
    </submittedName>
</protein>
<keyword evidence="3" id="KW-1185">Reference proteome</keyword>
<evidence type="ECO:0000313" key="2">
    <source>
        <dbReference type="EMBL" id="BCJ98844.1"/>
    </source>
</evidence>
<evidence type="ECO:0000313" key="3">
    <source>
        <dbReference type="Proteomes" id="UP000515703"/>
    </source>
</evidence>
<dbReference type="Proteomes" id="UP000515703">
    <property type="component" value="Chromosome"/>
</dbReference>
<keyword evidence="1" id="KW-0812">Transmembrane</keyword>
<dbReference type="AlphaFoldDB" id="A0A7I8DND6"/>
<proteinExistence type="predicted"/>
<feature type="transmembrane region" description="Helical" evidence="1">
    <location>
        <begin position="89"/>
        <end position="106"/>
    </location>
</feature>
<organism evidence="2 3">
    <name type="scientific">Anaerocolumna chitinilytica</name>
    <dbReference type="NCBI Taxonomy" id="1727145"/>
    <lineage>
        <taxon>Bacteria</taxon>
        <taxon>Bacillati</taxon>
        <taxon>Bacillota</taxon>
        <taxon>Clostridia</taxon>
        <taxon>Lachnospirales</taxon>
        <taxon>Lachnospiraceae</taxon>
        <taxon>Anaerocolumna</taxon>
    </lineage>
</organism>
<dbReference type="KEGG" id="acht:bsdcttw_18850"/>
<keyword evidence="1" id="KW-1133">Transmembrane helix</keyword>
<reference evidence="2 3" key="2">
    <citation type="submission" date="2020-08" db="EMBL/GenBank/DDBJ databases">
        <authorList>
            <person name="Ueki A."/>
            <person name="Tonouchi A."/>
        </authorList>
    </citation>
    <scope>NUCLEOTIDE SEQUENCE [LARGE SCALE GENOMIC DNA]</scope>
    <source>
        <strain evidence="2 3">CTTW</strain>
    </source>
</reference>
<keyword evidence="1" id="KW-0472">Membrane</keyword>
<gene>
    <name evidence="2" type="ORF">bsdcttw_18850</name>
</gene>
<feature type="transmembrane region" description="Helical" evidence="1">
    <location>
        <begin position="20"/>
        <end position="38"/>
    </location>
</feature>
<reference evidence="2 3" key="1">
    <citation type="submission" date="2020-08" db="EMBL/GenBank/DDBJ databases">
        <title>Draft genome sequencing of an Anaerocolumna strain isolated from anoxic soil subjected to BSD treatment.</title>
        <authorList>
            <person name="Uek A."/>
            <person name="Tonouchi A."/>
        </authorList>
    </citation>
    <scope>NUCLEOTIDE SEQUENCE [LARGE SCALE GENOMIC DNA]</scope>
    <source>
        <strain evidence="2 3">CTTW</strain>
    </source>
</reference>
<evidence type="ECO:0000256" key="1">
    <source>
        <dbReference type="SAM" id="Phobius"/>
    </source>
</evidence>
<name>A0A7I8DND6_9FIRM</name>
<feature type="transmembrane region" description="Helical" evidence="1">
    <location>
        <begin position="118"/>
        <end position="144"/>
    </location>
</feature>